<evidence type="ECO:0000256" key="5">
    <source>
        <dbReference type="SAM" id="Phobius"/>
    </source>
</evidence>
<keyword evidence="2 5" id="KW-0812">Transmembrane</keyword>
<comment type="caution">
    <text evidence="7">The sequence shown here is derived from an EMBL/GenBank/DDBJ whole genome shotgun (WGS) entry which is preliminary data.</text>
</comment>
<accession>A0A9X3N0K5</accession>
<feature type="transmembrane region" description="Helical" evidence="5">
    <location>
        <begin position="58"/>
        <end position="75"/>
    </location>
</feature>
<dbReference type="GO" id="GO:0008381">
    <property type="term" value="F:mechanosensitive monoatomic ion channel activity"/>
    <property type="evidence" value="ECO:0007669"/>
    <property type="project" value="InterPro"/>
</dbReference>
<name>A0A9X3N0K5_9ACTN</name>
<keyword evidence="3 5" id="KW-1133">Transmembrane helix</keyword>
<evidence type="ECO:0000256" key="4">
    <source>
        <dbReference type="ARBA" id="ARBA00023136"/>
    </source>
</evidence>
<evidence type="ECO:0000259" key="6">
    <source>
        <dbReference type="Pfam" id="PF00924"/>
    </source>
</evidence>
<dbReference type="PANTHER" id="PTHR30221:SF1">
    <property type="entry name" value="SMALL-CONDUCTANCE MECHANOSENSITIVE CHANNEL"/>
    <property type="match status" value="1"/>
</dbReference>
<feature type="transmembrane region" description="Helical" evidence="5">
    <location>
        <begin position="6"/>
        <end position="26"/>
    </location>
</feature>
<dbReference type="SUPFAM" id="SSF50182">
    <property type="entry name" value="Sm-like ribonucleoproteins"/>
    <property type="match status" value="1"/>
</dbReference>
<evidence type="ECO:0000313" key="7">
    <source>
        <dbReference type="EMBL" id="MDA0166249.1"/>
    </source>
</evidence>
<dbReference type="InterPro" id="IPR045275">
    <property type="entry name" value="MscS_archaea/bacteria_type"/>
</dbReference>
<dbReference type="Gene3D" id="2.30.30.60">
    <property type="match status" value="1"/>
</dbReference>
<sequence>MADADAGTWINAALSILIAFTVATLIDRAFRGRAARLAAEKTGLSREGATRLRFVRRLLYATIVVIGITIALSGFTGISQLATSLLASGAIAAAIVGFAARQTLANFIAGIMLAITQPLRVGDWVSFEGNYGVVEDVSLNHTVLRTATEQRIVIPNEKLAGGILKNDTLVVDLVALDVVVWLPPEADVELAIAALHDETGQDVSVAEIVPWGTRLAVGSDPVSPPDKASAEAALRRQCLQRLRHEGLLRGGLTDPA</sequence>
<dbReference type="InterPro" id="IPR006685">
    <property type="entry name" value="MscS_channel_2nd"/>
</dbReference>
<dbReference type="PANTHER" id="PTHR30221">
    <property type="entry name" value="SMALL-CONDUCTANCE MECHANOSENSITIVE CHANNEL"/>
    <property type="match status" value="1"/>
</dbReference>
<evidence type="ECO:0000256" key="1">
    <source>
        <dbReference type="ARBA" id="ARBA00004370"/>
    </source>
</evidence>
<comment type="subcellular location">
    <subcellularLocation>
        <location evidence="1">Membrane</location>
    </subcellularLocation>
</comment>
<dbReference type="GO" id="GO:0016020">
    <property type="term" value="C:membrane"/>
    <property type="evidence" value="ECO:0007669"/>
    <property type="project" value="UniProtKB-SubCell"/>
</dbReference>
<dbReference type="AlphaFoldDB" id="A0A9X3N0K5"/>
<keyword evidence="8" id="KW-1185">Reference proteome</keyword>
<dbReference type="Gene3D" id="1.10.287.1260">
    <property type="match status" value="1"/>
</dbReference>
<feature type="transmembrane region" description="Helical" evidence="5">
    <location>
        <begin position="81"/>
        <end position="100"/>
    </location>
</feature>
<dbReference type="RefSeq" id="WP_270045506.1">
    <property type="nucleotide sequence ID" value="NZ_JAPDOD010000061.1"/>
</dbReference>
<protein>
    <submittedName>
        <fullName evidence="7">Mechanosensitive ion channel family protein</fullName>
    </submittedName>
</protein>
<organism evidence="7 8">
    <name type="scientific">Solirubrobacter ginsenosidimutans</name>
    <dbReference type="NCBI Taxonomy" id="490573"/>
    <lineage>
        <taxon>Bacteria</taxon>
        <taxon>Bacillati</taxon>
        <taxon>Actinomycetota</taxon>
        <taxon>Thermoleophilia</taxon>
        <taxon>Solirubrobacterales</taxon>
        <taxon>Solirubrobacteraceae</taxon>
        <taxon>Solirubrobacter</taxon>
    </lineage>
</organism>
<evidence type="ECO:0000256" key="3">
    <source>
        <dbReference type="ARBA" id="ARBA00022989"/>
    </source>
</evidence>
<dbReference type="Proteomes" id="UP001149140">
    <property type="component" value="Unassembled WGS sequence"/>
</dbReference>
<dbReference type="InterPro" id="IPR023408">
    <property type="entry name" value="MscS_beta-dom_sf"/>
</dbReference>
<feature type="domain" description="Mechanosensitive ion channel MscS" evidence="6">
    <location>
        <begin position="103"/>
        <end position="166"/>
    </location>
</feature>
<evidence type="ECO:0000256" key="2">
    <source>
        <dbReference type="ARBA" id="ARBA00022692"/>
    </source>
</evidence>
<evidence type="ECO:0000313" key="8">
    <source>
        <dbReference type="Proteomes" id="UP001149140"/>
    </source>
</evidence>
<keyword evidence="4 5" id="KW-0472">Membrane</keyword>
<gene>
    <name evidence="7" type="ORF">OM076_38650</name>
</gene>
<proteinExistence type="predicted"/>
<dbReference type="EMBL" id="JAPDOD010000061">
    <property type="protein sequence ID" value="MDA0166249.1"/>
    <property type="molecule type" value="Genomic_DNA"/>
</dbReference>
<reference evidence="7" key="1">
    <citation type="submission" date="2022-10" db="EMBL/GenBank/DDBJ databases">
        <title>The WGS of Solirubrobacter ginsenosidimutans DSM 21036.</title>
        <authorList>
            <person name="Jiang Z."/>
        </authorList>
    </citation>
    <scope>NUCLEOTIDE SEQUENCE</scope>
    <source>
        <strain evidence="7">DSM 21036</strain>
    </source>
</reference>
<dbReference type="Pfam" id="PF00924">
    <property type="entry name" value="MS_channel_2nd"/>
    <property type="match status" value="1"/>
</dbReference>
<dbReference type="InterPro" id="IPR010920">
    <property type="entry name" value="LSM_dom_sf"/>
</dbReference>